<dbReference type="eggNOG" id="arCOG03664">
    <property type="taxonomic scope" value="Archaea"/>
</dbReference>
<protein>
    <submittedName>
        <fullName evidence="3">Glycosyl transferase</fullName>
    </submittedName>
</protein>
<dbReference type="InterPro" id="IPR029044">
    <property type="entry name" value="Nucleotide-diphossugar_trans"/>
</dbReference>
<dbReference type="KEGG" id="nev:NTE_03097"/>
<dbReference type="InterPro" id="IPR027389">
    <property type="entry name" value="B_mannosylTrfase_Bre-3/Egh"/>
</dbReference>
<proteinExistence type="predicted"/>
<evidence type="ECO:0000256" key="1">
    <source>
        <dbReference type="SAM" id="Phobius"/>
    </source>
</evidence>
<feature type="transmembrane region" description="Helical" evidence="1">
    <location>
        <begin position="300"/>
        <end position="322"/>
    </location>
</feature>
<dbReference type="Proteomes" id="UP000028194">
    <property type="component" value="Chromosome"/>
</dbReference>
<gene>
    <name evidence="3" type="ORF">NTE_03097</name>
</gene>
<dbReference type="HOGENOM" id="CLU_598027_0_0_2"/>
<dbReference type="Pfam" id="PF13632">
    <property type="entry name" value="Glyco_trans_2_3"/>
    <property type="match status" value="1"/>
</dbReference>
<feature type="transmembrane region" description="Helical" evidence="1">
    <location>
        <begin position="404"/>
        <end position="429"/>
    </location>
</feature>
<keyword evidence="1" id="KW-0812">Transmembrane</keyword>
<reference evidence="3 4" key="1">
    <citation type="journal article" date="2014" name="PLoS ONE">
        <title>Genome Sequence of Candidatus Nitrososphaera evergladensis from Group I.1b Enriched from Everglades Soil Reveals Novel Genomic Features of the Ammonia-Oxidizing Archaea.</title>
        <authorList>
            <person name="Zhalnina K.V."/>
            <person name="Dias R."/>
            <person name="Leonard M.T."/>
            <person name="Dorr de Quadros P."/>
            <person name="Camargo F.A."/>
            <person name="Drew J.C."/>
            <person name="Farmerie W.G."/>
            <person name="Daroub S.H."/>
            <person name="Triplett E.W."/>
        </authorList>
    </citation>
    <scope>NUCLEOTIDE SEQUENCE [LARGE SCALE GENOMIC DNA]</scope>
    <source>
        <strain evidence="3 4">SR1</strain>
    </source>
</reference>
<accession>A0A075MTY8</accession>
<feature type="domain" description="Glycosyltransferase 2-like" evidence="2">
    <location>
        <begin position="137"/>
        <end position="329"/>
    </location>
</feature>
<organism evidence="3 4">
    <name type="scientific">Candidatus Nitrososphaera evergladensis SR1</name>
    <dbReference type="NCBI Taxonomy" id="1459636"/>
    <lineage>
        <taxon>Archaea</taxon>
        <taxon>Nitrososphaerota</taxon>
        <taxon>Nitrososphaeria</taxon>
        <taxon>Nitrososphaerales</taxon>
        <taxon>Nitrososphaeraceae</taxon>
        <taxon>Nitrososphaera</taxon>
    </lineage>
</organism>
<evidence type="ECO:0000259" key="2">
    <source>
        <dbReference type="Pfam" id="PF13632"/>
    </source>
</evidence>
<dbReference type="STRING" id="1459636.NTE_03097"/>
<dbReference type="AlphaFoldDB" id="A0A075MTY8"/>
<dbReference type="EMBL" id="CP007174">
    <property type="protein sequence ID" value="AIF85131.1"/>
    <property type="molecule type" value="Genomic_DNA"/>
</dbReference>
<dbReference type="InterPro" id="IPR001173">
    <property type="entry name" value="Glyco_trans_2-like"/>
</dbReference>
<dbReference type="GO" id="GO:0019187">
    <property type="term" value="F:beta-1,4-mannosyltransferase activity"/>
    <property type="evidence" value="ECO:0007669"/>
    <property type="project" value="InterPro"/>
</dbReference>
<dbReference type="SUPFAM" id="SSF53448">
    <property type="entry name" value="Nucleotide-diphospho-sugar transferases"/>
    <property type="match status" value="1"/>
</dbReference>
<keyword evidence="1" id="KW-1133">Transmembrane helix</keyword>
<keyword evidence="4" id="KW-1185">Reference proteome</keyword>
<keyword evidence="3" id="KW-0808">Transferase</keyword>
<dbReference type="GO" id="GO:0005737">
    <property type="term" value="C:cytoplasm"/>
    <property type="evidence" value="ECO:0007669"/>
    <property type="project" value="TreeGrafter"/>
</dbReference>
<dbReference type="PANTHER" id="PTHR16779:SF1">
    <property type="entry name" value="BETA-1,4-MANNOSYLTRANSFERASE EGH"/>
    <property type="match status" value="1"/>
</dbReference>
<evidence type="ECO:0000313" key="3">
    <source>
        <dbReference type="EMBL" id="AIF85131.1"/>
    </source>
</evidence>
<evidence type="ECO:0000313" key="4">
    <source>
        <dbReference type="Proteomes" id="UP000028194"/>
    </source>
</evidence>
<keyword evidence="1" id="KW-0472">Membrane</keyword>
<sequence>MFFWFSYVPIAAMSLYRVVRNRNLFVEKLAFAEKNVKRVRSDAAIIFQITTRSATKTHVVRRGIQSIIDSAKKTEYRNFHISIVTDDPDDIRTLEGVNCEVVVVNKNFKTNAIRKGRALQYAVEHRRRIGMNTSKHWIFHMDDESYVTTQTIVALLKSIESGKEVASEGPIFYPLKFEAANRLTAIAESIRPFACYDCVSQMTNPPPLHMHGSNLLIRSDIEDTIEWKFGPTLAEDQMFGYKVYEKYGPGSMGWHGGMLLEQPPLNIKDHFFQRRRWVLGTLQNLQNFPRWHRYKLMYKSVTYFLGFASAVASTAIMLYSSIPTLIPTLLNYNTIGYYDFMSLPDKLPSIFFNSIFDAVTKGSMLELSASTILLFTSIVWLGSYQLGLFLNLKYSKIEWRKRVMFHLQTLLVCPIIGLVETFPAFWAMIEYNLKKKDPAQKTKVYDFYVVNK</sequence>
<dbReference type="Gene3D" id="3.90.550.10">
    <property type="entry name" value="Spore Coat Polysaccharide Biosynthesis Protein SpsA, Chain A"/>
    <property type="match status" value="1"/>
</dbReference>
<dbReference type="PANTHER" id="PTHR16779">
    <property type="entry name" value="BETA-1,4-MANNOSYLTRANSFERASE EGH"/>
    <property type="match status" value="1"/>
</dbReference>
<feature type="transmembrane region" description="Helical" evidence="1">
    <location>
        <begin position="372"/>
        <end position="392"/>
    </location>
</feature>
<name>A0A075MTY8_9ARCH</name>